<comment type="caution">
    <text evidence="7">The sequence shown here is derived from an EMBL/GenBank/DDBJ whole genome shotgun (WGS) entry which is preliminary data.</text>
</comment>
<dbReference type="GO" id="GO:0016987">
    <property type="term" value="F:sigma factor activity"/>
    <property type="evidence" value="ECO:0007669"/>
    <property type="project" value="UniProtKB-KW"/>
</dbReference>
<dbReference type="Proteomes" id="UP000236725">
    <property type="component" value="Unassembled WGS sequence"/>
</dbReference>
<dbReference type="InterPro" id="IPR013249">
    <property type="entry name" value="RNA_pol_sigma70_r4_t2"/>
</dbReference>
<dbReference type="PANTHER" id="PTHR43133:SF46">
    <property type="entry name" value="RNA POLYMERASE SIGMA-70 FACTOR ECF SUBFAMILY"/>
    <property type="match status" value="1"/>
</dbReference>
<organism evidence="7 8">
    <name type="scientific">Parabacteroides chinchillae</name>
    <dbReference type="NCBI Taxonomy" id="871327"/>
    <lineage>
        <taxon>Bacteria</taxon>
        <taxon>Pseudomonadati</taxon>
        <taxon>Bacteroidota</taxon>
        <taxon>Bacteroidia</taxon>
        <taxon>Bacteroidales</taxon>
        <taxon>Tannerellaceae</taxon>
        <taxon>Parabacteroides</taxon>
    </lineage>
</organism>
<dbReference type="AlphaFoldDB" id="A0A8G2BZ06"/>
<dbReference type="SUPFAM" id="SSF88659">
    <property type="entry name" value="Sigma3 and sigma4 domains of RNA polymerase sigma factors"/>
    <property type="match status" value="1"/>
</dbReference>
<dbReference type="CDD" id="cd06171">
    <property type="entry name" value="Sigma70_r4"/>
    <property type="match status" value="1"/>
</dbReference>
<protein>
    <submittedName>
        <fullName evidence="7">RNA polymerase sigma-70 factor, ECF subfamily</fullName>
    </submittedName>
</protein>
<dbReference type="InterPro" id="IPR013325">
    <property type="entry name" value="RNA_pol_sigma_r2"/>
</dbReference>
<dbReference type="GO" id="GO:0003677">
    <property type="term" value="F:DNA binding"/>
    <property type="evidence" value="ECO:0007669"/>
    <property type="project" value="InterPro"/>
</dbReference>
<dbReference type="Gene3D" id="1.10.1740.10">
    <property type="match status" value="1"/>
</dbReference>
<dbReference type="Pfam" id="PF04542">
    <property type="entry name" value="Sigma70_r2"/>
    <property type="match status" value="1"/>
</dbReference>
<dbReference type="InterPro" id="IPR013324">
    <property type="entry name" value="RNA_pol_sigma_r3/r4-like"/>
</dbReference>
<keyword evidence="4" id="KW-0804">Transcription</keyword>
<keyword evidence="3" id="KW-0731">Sigma factor</keyword>
<dbReference type="EMBL" id="FNVS01000025">
    <property type="protein sequence ID" value="SEG26734.1"/>
    <property type="molecule type" value="Genomic_DNA"/>
</dbReference>
<dbReference type="InterPro" id="IPR036388">
    <property type="entry name" value="WH-like_DNA-bd_sf"/>
</dbReference>
<name>A0A8G2BZ06_9BACT</name>
<dbReference type="GO" id="GO:0006352">
    <property type="term" value="P:DNA-templated transcription initiation"/>
    <property type="evidence" value="ECO:0007669"/>
    <property type="project" value="InterPro"/>
</dbReference>
<evidence type="ECO:0000313" key="7">
    <source>
        <dbReference type="EMBL" id="SEG26734.1"/>
    </source>
</evidence>
<accession>A0A8G2BZ06</accession>
<dbReference type="Pfam" id="PF08281">
    <property type="entry name" value="Sigma70_r4_2"/>
    <property type="match status" value="1"/>
</dbReference>
<dbReference type="SUPFAM" id="SSF88946">
    <property type="entry name" value="Sigma2 domain of RNA polymerase sigma factors"/>
    <property type="match status" value="1"/>
</dbReference>
<dbReference type="InterPro" id="IPR039425">
    <property type="entry name" value="RNA_pol_sigma-70-like"/>
</dbReference>
<dbReference type="NCBIfam" id="TIGR02937">
    <property type="entry name" value="sigma70-ECF"/>
    <property type="match status" value="1"/>
</dbReference>
<reference evidence="7 8" key="1">
    <citation type="submission" date="2016-10" db="EMBL/GenBank/DDBJ databases">
        <authorList>
            <person name="Varghese N."/>
            <person name="Submissions S."/>
        </authorList>
    </citation>
    <scope>NUCLEOTIDE SEQUENCE [LARGE SCALE GENOMIC DNA]</scope>
    <source>
        <strain evidence="7 8">DSM 29073</strain>
    </source>
</reference>
<evidence type="ECO:0000256" key="1">
    <source>
        <dbReference type="ARBA" id="ARBA00010641"/>
    </source>
</evidence>
<evidence type="ECO:0000256" key="4">
    <source>
        <dbReference type="ARBA" id="ARBA00023163"/>
    </source>
</evidence>
<evidence type="ECO:0000313" key="8">
    <source>
        <dbReference type="Proteomes" id="UP000236725"/>
    </source>
</evidence>
<dbReference type="InterPro" id="IPR007627">
    <property type="entry name" value="RNA_pol_sigma70_r2"/>
</dbReference>
<dbReference type="InterPro" id="IPR014327">
    <property type="entry name" value="RNA_pol_sigma70_bacteroid"/>
</dbReference>
<proteinExistence type="inferred from homology"/>
<keyword evidence="2" id="KW-0805">Transcription regulation</keyword>
<evidence type="ECO:0000259" key="6">
    <source>
        <dbReference type="Pfam" id="PF08281"/>
    </source>
</evidence>
<feature type="domain" description="RNA polymerase sigma-70 region 2" evidence="5">
    <location>
        <begin position="15"/>
        <end position="75"/>
    </location>
</feature>
<dbReference type="InterPro" id="IPR014284">
    <property type="entry name" value="RNA_pol_sigma-70_dom"/>
</dbReference>
<dbReference type="PANTHER" id="PTHR43133">
    <property type="entry name" value="RNA POLYMERASE ECF-TYPE SIGMA FACTO"/>
    <property type="match status" value="1"/>
</dbReference>
<comment type="similarity">
    <text evidence="1">Belongs to the sigma-70 factor family. ECF subfamily.</text>
</comment>
<evidence type="ECO:0000256" key="2">
    <source>
        <dbReference type="ARBA" id="ARBA00023015"/>
    </source>
</evidence>
<gene>
    <name evidence="7" type="ORF">SAMN05444001_12519</name>
</gene>
<dbReference type="Gene3D" id="1.10.10.10">
    <property type="entry name" value="Winged helix-like DNA-binding domain superfamily/Winged helix DNA-binding domain"/>
    <property type="match status" value="1"/>
</dbReference>
<evidence type="ECO:0000259" key="5">
    <source>
        <dbReference type="Pfam" id="PF04542"/>
    </source>
</evidence>
<dbReference type="RefSeq" id="WP_099464529.1">
    <property type="nucleotide sequence ID" value="NZ_FNVS01000025.1"/>
</dbReference>
<evidence type="ECO:0000256" key="3">
    <source>
        <dbReference type="ARBA" id="ARBA00023082"/>
    </source>
</evidence>
<feature type="domain" description="RNA polymerase sigma factor 70 region 4 type 2" evidence="6">
    <location>
        <begin position="106"/>
        <end position="157"/>
    </location>
</feature>
<sequence length="172" mass="19898">MAAFTTEEFERNFKSLYKPLCLFALRYIDRLDDAEDIVQQAFADVWDKNSEGLLIGNLKAYLYQAVRNRSLSFISQSPMAQATDVLPDMEDTSEEEQIRCSERDARLWQAIDKLPPERKKIFLLSKRDGLKYQEIADELNLSVKTVENQMGKALKALRETVVRIYCFIFGLA</sequence>
<dbReference type="NCBIfam" id="TIGR02985">
    <property type="entry name" value="Sig70_bacteroi1"/>
    <property type="match status" value="1"/>
</dbReference>
<keyword evidence="8" id="KW-1185">Reference proteome</keyword>